<evidence type="ECO:0000313" key="12">
    <source>
        <dbReference type="Proteomes" id="UP000722125"/>
    </source>
</evidence>
<dbReference type="InterPro" id="IPR001264">
    <property type="entry name" value="Glyco_trans_51"/>
</dbReference>
<feature type="compositionally biased region" description="Polar residues" evidence="9">
    <location>
        <begin position="825"/>
        <end position="838"/>
    </location>
</feature>
<feature type="domain" description="PASTA" evidence="10">
    <location>
        <begin position="713"/>
        <end position="777"/>
    </location>
</feature>
<comment type="catalytic activity">
    <reaction evidence="7">
        <text>Preferential cleavage: (Ac)2-L-Lys-D-Ala-|-D-Ala. Also transpeptidation of peptidyl-alanyl moieties that are N-acyl substituents of D-alanine.</text>
        <dbReference type="EC" id="3.4.16.4"/>
    </reaction>
</comment>
<dbReference type="Pfam" id="PF03793">
    <property type="entry name" value="PASTA"/>
    <property type="match status" value="1"/>
</dbReference>
<dbReference type="InterPro" id="IPR001460">
    <property type="entry name" value="PCN-bd_Tpept"/>
</dbReference>
<dbReference type="SUPFAM" id="SSF53955">
    <property type="entry name" value="Lysozyme-like"/>
    <property type="match status" value="1"/>
</dbReference>
<sequence>MPQPARARGRQVNVFQALALLLSFVLVAAVGGVLAAGLVLPGVAVANGVTDMSITAFDDLPTELEQKPLPEKSSILASDGTLLATFYDQDRVVVPGDKIAQVMKDAVIATEDKRFYEHSGIDLMGMVRAAARNALNTSREGASTLTQQYVKNVLIEAARQADTPEERAEGIEQARTAEGAEGLARKLREAKLAITLEKTMSKDEILAKYLNIAQFGTSVYGVESAAQRYFGVSAADLNYLQAATIAGITQAPSRWDPLKDPKQSQTRRNTVLRLMHEQGYITDAEYKKGRAAKIKNSLHPKETQLGCMSADENVAGSGFFCDYVTKIIAKDETFGKTSQERSERLLEGGLTIWTTLDKDMQEAADKEVKAGVPVKDSSGVGSSIVVVEPGTGQVKAMAQNRIYNNTQEVGSRETAVNFNTDNAYGSASGFPPGSTFKPFTLLEWLREGHSLNETVDGTRMEYQQSEFNAPCTNLVGDYKFGNSEGSGGYMSVLKATENSVNSAYIAMASKLDLCKIMDGSADLGVHLAGGAAGEGTMPYRPSNVIGSDSIAPLTMAAAYAGFAANGVYCSPVAIVKVTDANGKKLKVPNADCHQGIEAKYAHAINFALSHVWEGTASNVPKPSFAAAGKTGTTTYNEHTWFIGYTPKLATAVWVGYPDGLKSMHEQTINGNTYWSGPYGSSIAAPTWARFMNDALEGGDNPDFTEADTDEIYGKQISVPYVVGLSESDARSRLYAAGFQVSVSSERVESDVAEGLVAEQSPSGSAVKGSVISLRLSSGPAPEPPDPCQEGKGPGCDNGNGNGNGNGDGNRGPGGDDGFWNGSVLDDSSSDVFRSTNGW</sequence>
<protein>
    <submittedName>
        <fullName evidence="11">Penicillin-binding protein</fullName>
    </submittedName>
</protein>
<dbReference type="Pfam" id="PF00912">
    <property type="entry name" value="Transgly"/>
    <property type="match status" value="1"/>
</dbReference>
<dbReference type="InterPro" id="IPR023346">
    <property type="entry name" value="Lysozyme-like_dom_sf"/>
</dbReference>
<evidence type="ECO:0000256" key="6">
    <source>
        <dbReference type="ARBA" id="ARBA00023268"/>
    </source>
</evidence>
<dbReference type="InterPro" id="IPR012338">
    <property type="entry name" value="Beta-lactam/transpept-like"/>
</dbReference>
<keyword evidence="5" id="KW-0378">Hydrolase</keyword>
<comment type="catalytic activity">
    <reaction evidence="8">
        <text>[GlcNAc-(1-&gt;4)-Mur2Ac(oyl-L-Ala-gamma-D-Glu-L-Lys-D-Ala-D-Ala)](n)-di-trans,octa-cis-undecaprenyl diphosphate + beta-D-GlcNAc-(1-&gt;4)-Mur2Ac(oyl-L-Ala-gamma-D-Glu-L-Lys-D-Ala-D-Ala)-di-trans,octa-cis-undecaprenyl diphosphate = [GlcNAc-(1-&gt;4)-Mur2Ac(oyl-L-Ala-gamma-D-Glu-L-Lys-D-Ala-D-Ala)](n+1)-di-trans,octa-cis-undecaprenyl diphosphate + di-trans,octa-cis-undecaprenyl diphosphate + H(+)</text>
        <dbReference type="Rhea" id="RHEA:23708"/>
        <dbReference type="Rhea" id="RHEA-COMP:9602"/>
        <dbReference type="Rhea" id="RHEA-COMP:9603"/>
        <dbReference type="ChEBI" id="CHEBI:15378"/>
        <dbReference type="ChEBI" id="CHEBI:58405"/>
        <dbReference type="ChEBI" id="CHEBI:60033"/>
        <dbReference type="ChEBI" id="CHEBI:78435"/>
        <dbReference type="EC" id="2.4.99.28"/>
    </reaction>
</comment>
<proteinExistence type="predicted"/>
<dbReference type="SUPFAM" id="SSF56601">
    <property type="entry name" value="beta-lactamase/transpeptidase-like"/>
    <property type="match status" value="1"/>
</dbReference>
<keyword evidence="3" id="KW-0328">Glycosyltransferase</keyword>
<keyword evidence="6" id="KW-0511">Multifunctional enzyme</keyword>
<keyword evidence="12" id="KW-1185">Reference proteome</keyword>
<dbReference type="Gene3D" id="3.40.710.10">
    <property type="entry name" value="DD-peptidase/beta-lactamase superfamily"/>
    <property type="match status" value="1"/>
</dbReference>
<comment type="caution">
    <text evidence="11">The sequence shown here is derived from an EMBL/GenBank/DDBJ whole genome shotgun (WGS) entry which is preliminary data.</text>
</comment>
<name>A0ABS5TXV1_9CELL</name>
<evidence type="ECO:0000256" key="4">
    <source>
        <dbReference type="ARBA" id="ARBA00022679"/>
    </source>
</evidence>
<dbReference type="InterPro" id="IPR050396">
    <property type="entry name" value="Glycosyltr_51/Transpeptidase"/>
</dbReference>
<organism evidence="11 12">
    <name type="scientific">Cellulomonas fulva</name>
    <dbReference type="NCBI Taxonomy" id="2835530"/>
    <lineage>
        <taxon>Bacteria</taxon>
        <taxon>Bacillati</taxon>
        <taxon>Actinomycetota</taxon>
        <taxon>Actinomycetes</taxon>
        <taxon>Micrococcales</taxon>
        <taxon>Cellulomonadaceae</taxon>
        <taxon>Cellulomonas</taxon>
    </lineage>
</organism>
<evidence type="ECO:0000256" key="2">
    <source>
        <dbReference type="ARBA" id="ARBA00022670"/>
    </source>
</evidence>
<gene>
    <name evidence="11" type="ORF">KIN34_06520</name>
</gene>
<evidence type="ECO:0000259" key="10">
    <source>
        <dbReference type="PROSITE" id="PS51178"/>
    </source>
</evidence>
<evidence type="ECO:0000256" key="5">
    <source>
        <dbReference type="ARBA" id="ARBA00022801"/>
    </source>
</evidence>
<reference evidence="11 12" key="1">
    <citation type="submission" date="2021-05" db="EMBL/GenBank/DDBJ databases">
        <title>Description of Cellulomonas sp. DKR-3 sp. nov.</title>
        <authorList>
            <person name="Dahal R.H."/>
            <person name="Chaudhary D.K."/>
        </authorList>
    </citation>
    <scope>NUCLEOTIDE SEQUENCE [LARGE SCALE GENOMIC DNA]</scope>
    <source>
        <strain evidence="11 12">DKR-3</strain>
    </source>
</reference>
<evidence type="ECO:0000256" key="1">
    <source>
        <dbReference type="ARBA" id="ARBA00022645"/>
    </source>
</evidence>
<dbReference type="PROSITE" id="PS51178">
    <property type="entry name" value="PASTA"/>
    <property type="match status" value="1"/>
</dbReference>
<evidence type="ECO:0000256" key="8">
    <source>
        <dbReference type="ARBA" id="ARBA00049902"/>
    </source>
</evidence>
<evidence type="ECO:0000256" key="3">
    <source>
        <dbReference type="ARBA" id="ARBA00022676"/>
    </source>
</evidence>
<feature type="region of interest" description="Disordered" evidence="9">
    <location>
        <begin position="774"/>
        <end position="838"/>
    </location>
</feature>
<evidence type="ECO:0000256" key="7">
    <source>
        <dbReference type="ARBA" id="ARBA00034000"/>
    </source>
</evidence>
<accession>A0ABS5TXV1</accession>
<keyword evidence="4" id="KW-0808">Transferase</keyword>
<evidence type="ECO:0000313" key="11">
    <source>
        <dbReference type="EMBL" id="MBT0993937.1"/>
    </source>
</evidence>
<dbReference type="RefSeq" id="WP_214348318.1">
    <property type="nucleotide sequence ID" value="NZ_JAHBOH010000001.1"/>
</dbReference>
<dbReference type="InterPro" id="IPR005543">
    <property type="entry name" value="PASTA_dom"/>
</dbReference>
<dbReference type="Pfam" id="PF00905">
    <property type="entry name" value="Transpeptidase"/>
    <property type="match status" value="1"/>
</dbReference>
<dbReference type="Proteomes" id="UP000722125">
    <property type="component" value="Unassembled WGS sequence"/>
</dbReference>
<dbReference type="Gene3D" id="1.10.3810.10">
    <property type="entry name" value="Biosynthetic peptidoglycan transglycosylase-like"/>
    <property type="match status" value="1"/>
</dbReference>
<feature type="compositionally biased region" description="Gly residues" evidence="9">
    <location>
        <begin position="791"/>
        <end position="816"/>
    </location>
</feature>
<dbReference type="Gene3D" id="3.30.10.20">
    <property type="match status" value="1"/>
</dbReference>
<keyword evidence="1" id="KW-0121">Carboxypeptidase</keyword>
<dbReference type="PANTHER" id="PTHR32282">
    <property type="entry name" value="BINDING PROTEIN TRANSPEPTIDASE, PUTATIVE-RELATED"/>
    <property type="match status" value="1"/>
</dbReference>
<keyword evidence="2" id="KW-0645">Protease</keyword>
<evidence type="ECO:0000256" key="9">
    <source>
        <dbReference type="SAM" id="MobiDB-lite"/>
    </source>
</evidence>
<dbReference type="InterPro" id="IPR036950">
    <property type="entry name" value="PBP_transglycosylase"/>
</dbReference>
<dbReference type="CDD" id="cd06577">
    <property type="entry name" value="PASTA_pknB"/>
    <property type="match status" value="1"/>
</dbReference>
<dbReference type="PANTHER" id="PTHR32282:SF33">
    <property type="entry name" value="PEPTIDOGLYCAN GLYCOSYLTRANSFERASE"/>
    <property type="match status" value="1"/>
</dbReference>
<dbReference type="SMART" id="SM00740">
    <property type="entry name" value="PASTA"/>
    <property type="match status" value="1"/>
</dbReference>
<dbReference type="EMBL" id="JAHBOH010000001">
    <property type="protein sequence ID" value="MBT0993937.1"/>
    <property type="molecule type" value="Genomic_DNA"/>
</dbReference>